<evidence type="ECO:0000259" key="7">
    <source>
        <dbReference type="PROSITE" id="PS50893"/>
    </source>
</evidence>
<dbReference type="SMART" id="SM00382">
    <property type="entry name" value="AAA"/>
    <property type="match status" value="2"/>
</dbReference>
<sequence>MLGTSNLAKSYGDRTLFEGVSLKLNAGSRYGLVGANGSGKTTFLKIVAGDEPATDGNVILPKDARVGVLRQDRFLSDEQVILDLAMMGDRIVWDALVASRRLAEDGGGDPGRLADLEDVIRAHDGYTLEARASAVLEGLGIPVEAHRRTLSTLSGGFKLRVLLAQVLLGGSDVLLLDEPTNHLDILSIRWLEKFLAGYKGCAVVISHDQRFLDNVATHILDVDYGTIALYTGNYAAFVVEKQAIRERKEAEIARAEKIIAEKRAFVERFGAKATKAKQAQSRLKQIERIEVEELAETSRRTPVFRFGIQRPSGRDVLEARGISKAYGDKQVLRDVSLSVRRGERVAVIGPNGLGKSTLLKILVGRLAPDAGSASWGHEVRVGYFAQDHRELLDDAAMTPLSFLWAACPDESPSYVRGQLGRALFSGDDVEKSVGSLSGGEAARLIFCRILVERPNVLVLDEPTNHLDLEAIHGLVEGLKAYEGTVIFVSHDRFFVSELATRILEVTPGGPRDFPGTYEEYLAGCGDDHLDADAVVLKAKREHQKAAPAGSEAAGGSWEEQKRRRNRQKELPARRDKVLAAIEAAEARKKAIFDLYCSDGFFERTDKAEIAALKAEEEALGPRIDALMAEWEQLEQEIAELGAG</sequence>
<evidence type="ECO:0000256" key="4">
    <source>
        <dbReference type="ARBA" id="ARBA00061551"/>
    </source>
</evidence>
<dbReference type="Proteomes" id="UP000295781">
    <property type="component" value="Chromosome"/>
</dbReference>
<feature type="domain" description="ABC transporter" evidence="7">
    <location>
        <begin position="317"/>
        <end position="533"/>
    </location>
</feature>
<dbReference type="GO" id="GO:0016887">
    <property type="term" value="F:ATP hydrolysis activity"/>
    <property type="evidence" value="ECO:0007669"/>
    <property type="project" value="InterPro"/>
</dbReference>
<proteinExistence type="inferred from homology"/>
<dbReference type="Gene3D" id="1.10.287.380">
    <property type="entry name" value="Valyl-tRNA synthetase, C-terminal domain"/>
    <property type="match status" value="1"/>
</dbReference>
<feature type="domain" description="ABC transporter" evidence="7">
    <location>
        <begin position="2"/>
        <end position="249"/>
    </location>
</feature>
<dbReference type="InterPro" id="IPR017871">
    <property type="entry name" value="ABC_transporter-like_CS"/>
</dbReference>
<accession>A0A4P2Q665</accession>
<dbReference type="PANTHER" id="PTHR42855:SF2">
    <property type="entry name" value="DRUG RESISTANCE ABC TRANSPORTER,ATP-BINDING PROTEIN"/>
    <property type="match status" value="1"/>
</dbReference>
<comment type="similarity">
    <text evidence="4">Belongs to the ABC transporter superfamily. ABCF family. YbiT subfamily.</text>
</comment>
<dbReference type="InterPro" id="IPR051309">
    <property type="entry name" value="ABCF_ATPase"/>
</dbReference>
<dbReference type="PROSITE" id="PS00211">
    <property type="entry name" value="ABC_TRANSPORTER_1"/>
    <property type="match status" value="1"/>
</dbReference>
<dbReference type="Pfam" id="PF12848">
    <property type="entry name" value="ABC_tran_Xtn"/>
    <property type="match status" value="1"/>
</dbReference>
<dbReference type="InterPro" id="IPR003439">
    <property type="entry name" value="ABC_transporter-like_ATP-bd"/>
</dbReference>
<evidence type="ECO:0000313" key="9">
    <source>
        <dbReference type="Proteomes" id="UP000295781"/>
    </source>
</evidence>
<evidence type="ECO:0000256" key="1">
    <source>
        <dbReference type="ARBA" id="ARBA00022737"/>
    </source>
</evidence>
<dbReference type="CDD" id="cd03221">
    <property type="entry name" value="ABCF_EF-3"/>
    <property type="match status" value="2"/>
</dbReference>
<dbReference type="InterPro" id="IPR027417">
    <property type="entry name" value="P-loop_NTPase"/>
</dbReference>
<reference evidence="8 9" key="1">
    <citation type="submission" date="2015-09" db="EMBL/GenBank/DDBJ databases">
        <title>Sorangium comparison.</title>
        <authorList>
            <person name="Zaburannyi N."/>
            <person name="Bunk B."/>
            <person name="Overmann J."/>
            <person name="Mueller R."/>
        </authorList>
    </citation>
    <scope>NUCLEOTIDE SEQUENCE [LARGE SCALE GENOMIC DNA]</scope>
    <source>
        <strain evidence="8 9">So ceGT47</strain>
    </source>
</reference>
<dbReference type="RefSeq" id="WP_129350625.1">
    <property type="nucleotide sequence ID" value="NZ_CP012670.1"/>
</dbReference>
<protein>
    <recommendedName>
        <fullName evidence="5">Probable ATP-binding protein YbiT</fullName>
    </recommendedName>
</protein>
<dbReference type="SUPFAM" id="SSF52540">
    <property type="entry name" value="P-loop containing nucleoside triphosphate hydrolases"/>
    <property type="match status" value="2"/>
</dbReference>
<dbReference type="Pfam" id="PF00005">
    <property type="entry name" value="ABC_tran"/>
    <property type="match status" value="2"/>
</dbReference>
<dbReference type="OrthoDB" id="9808609at2"/>
<evidence type="ECO:0000256" key="2">
    <source>
        <dbReference type="ARBA" id="ARBA00022741"/>
    </source>
</evidence>
<feature type="compositionally biased region" description="Low complexity" evidence="6">
    <location>
        <begin position="545"/>
        <end position="557"/>
    </location>
</feature>
<gene>
    <name evidence="8" type="ORF">SOCEGT47_050310</name>
</gene>
<dbReference type="InterPro" id="IPR037118">
    <property type="entry name" value="Val-tRNA_synth_C_sf"/>
</dbReference>
<organism evidence="8 9">
    <name type="scientific">Sorangium cellulosum</name>
    <name type="common">Polyangium cellulosum</name>
    <dbReference type="NCBI Taxonomy" id="56"/>
    <lineage>
        <taxon>Bacteria</taxon>
        <taxon>Pseudomonadati</taxon>
        <taxon>Myxococcota</taxon>
        <taxon>Polyangia</taxon>
        <taxon>Polyangiales</taxon>
        <taxon>Polyangiaceae</taxon>
        <taxon>Sorangium</taxon>
    </lineage>
</organism>
<dbReference type="InterPro" id="IPR032781">
    <property type="entry name" value="ABC_tran_Xtn"/>
</dbReference>
<dbReference type="EMBL" id="CP012670">
    <property type="protein sequence ID" value="AUX24493.1"/>
    <property type="molecule type" value="Genomic_DNA"/>
</dbReference>
<dbReference type="InterPro" id="IPR003593">
    <property type="entry name" value="AAA+_ATPase"/>
</dbReference>
<dbReference type="Gene3D" id="3.40.50.300">
    <property type="entry name" value="P-loop containing nucleotide triphosphate hydrolases"/>
    <property type="match status" value="2"/>
</dbReference>
<feature type="region of interest" description="Disordered" evidence="6">
    <location>
        <begin position="542"/>
        <end position="571"/>
    </location>
</feature>
<keyword evidence="2" id="KW-0547">Nucleotide-binding</keyword>
<dbReference type="GO" id="GO:0005524">
    <property type="term" value="F:ATP binding"/>
    <property type="evidence" value="ECO:0007669"/>
    <property type="project" value="UniProtKB-KW"/>
</dbReference>
<name>A0A4P2Q665_SORCE</name>
<dbReference type="PROSITE" id="PS50893">
    <property type="entry name" value="ABC_TRANSPORTER_2"/>
    <property type="match status" value="2"/>
</dbReference>
<evidence type="ECO:0000313" key="8">
    <source>
        <dbReference type="EMBL" id="AUX24493.1"/>
    </source>
</evidence>
<dbReference type="FunFam" id="3.40.50.300:FF:000070">
    <property type="entry name" value="Putative ABC transporter ATP-binding component"/>
    <property type="match status" value="1"/>
</dbReference>
<keyword evidence="3 8" id="KW-0067">ATP-binding</keyword>
<dbReference type="FunFam" id="3.40.50.300:FF:000011">
    <property type="entry name" value="Putative ABC transporter ATP-binding component"/>
    <property type="match status" value="1"/>
</dbReference>
<evidence type="ECO:0000256" key="6">
    <source>
        <dbReference type="SAM" id="MobiDB-lite"/>
    </source>
</evidence>
<evidence type="ECO:0000256" key="5">
    <source>
        <dbReference type="ARBA" id="ARBA00074044"/>
    </source>
</evidence>
<dbReference type="PANTHER" id="PTHR42855">
    <property type="entry name" value="ABC TRANSPORTER ATP-BINDING SUBUNIT"/>
    <property type="match status" value="1"/>
</dbReference>
<evidence type="ECO:0000256" key="3">
    <source>
        <dbReference type="ARBA" id="ARBA00022840"/>
    </source>
</evidence>
<dbReference type="AlphaFoldDB" id="A0A4P2Q665"/>
<keyword evidence="1" id="KW-0677">Repeat</keyword>